<evidence type="ECO:0000313" key="1">
    <source>
        <dbReference type="EMBL" id="KAA1249463.1"/>
    </source>
</evidence>
<evidence type="ECO:0008006" key="3">
    <source>
        <dbReference type="Google" id="ProtNLM"/>
    </source>
</evidence>
<dbReference type="Proteomes" id="UP000324701">
    <property type="component" value="Unassembled WGS sequence"/>
</dbReference>
<name>A0A5B1BQ48_MYCSI</name>
<reference evidence="1 2" key="1">
    <citation type="submission" date="2019-09" db="EMBL/GenBank/DDBJ databases">
        <title>Report of infection by Mycobacterium simiae a patient suffering from pulmonary tuberculosis.</title>
        <authorList>
            <person name="Mohanty P.S."/>
            <person name="Bansal A.K."/>
            <person name="Singh H."/>
            <person name="Sharma S."/>
            <person name="Patil S.A."/>
            <person name="Upadhaya P."/>
            <person name="Singh P.K."/>
            <person name="Kumar D."/>
            <person name="Kumar S."/>
            <person name="Singh R.K."/>
            <person name="Chaudhary B."/>
        </authorList>
    </citation>
    <scope>NUCLEOTIDE SEQUENCE [LARGE SCALE GENOMIC DNA]</scope>
    <source>
        <strain evidence="1 2">JAL-560-SIM</strain>
    </source>
</reference>
<accession>A0A5B1BQ48</accession>
<dbReference type="OrthoDB" id="8779526at2"/>
<dbReference type="RefSeq" id="WP_149654679.1">
    <property type="nucleotide sequence ID" value="NZ_VTZN01000089.1"/>
</dbReference>
<evidence type="ECO:0000313" key="2">
    <source>
        <dbReference type="Proteomes" id="UP000324701"/>
    </source>
</evidence>
<comment type="caution">
    <text evidence="1">The sequence shown here is derived from an EMBL/GenBank/DDBJ whole genome shotgun (WGS) entry which is preliminary data.</text>
</comment>
<keyword evidence="2" id="KW-1185">Reference proteome</keyword>
<organism evidence="1 2">
    <name type="scientific">Mycobacterium simiae</name>
    <name type="common">Mycobacterium habana</name>
    <dbReference type="NCBI Taxonomy" id="1784"/>
    <lineage>
        <taxon>Bacteria</taxon>
        <taxon>Bacillati</taxon>
        <taxon>Actinomycetota</taxon>
        <taxon>Actinomycetes</taxon>
        <taxon>Mycobacteriales</taxon>
        <taxon>Mycobacteriaceae</taxon>
        <taxon>Mycobacterium</taxon>
        <taxon>Mycobacterium simiae complex</taxon>
    </lineage>
</organism>
<protein>
    <recommendedName>
        <fullName evidence="3">TfoX N-terminal domain-containing protein</fullName>
    </recommendedName>
</protein>
<dbReference type="AlphaFoldDB" id="A0A5B1BQ48"/>
<gene>
    <name evidence="1" type="ORF">F0Q45_14935</name>
</gene>
<proteinExistence type="predicted"/>
<sequence>MADAHRTEESQLGDGENFFWTLAQHLLARQEVTRSTMMGLPCLRVGGAFFASCDRKTDDLLVKLSAARVAELISTGQAEPFAPAGRQFREWAAVPFAKRRAWKPLLQESLAFVEGRS</sequence>
<dbReference type="EMBL" id="VTZN01000089">
    <property type="protein sequence ID" value="KAA1249463.1"/>
    <property type="molecule type" value="Genomic_DNA"/>
</dbReference>